<dbReference type="GeneID" id="18263628"/>
<organism evidence="2 3">
    <name type="scientific">Alphaentomopoxvirus acuprea</name>
    <dbReference type="NCBI Taxonomy" id="62099"/>
    <lineage>
        <taxon>Viruses</taxon>
        <taxon>Varidnaviria</taxon>
        <taxon>Bamfordvirae</taxon>
        <taxon>Nucleocytoviricota</taxon>
        <taxon>Pokkesviricetes</taxon>
        <taxon>Chitovirales</taxon>
        <taxon>Poxviridae</taxon>
        <taxon>Entomopoxvirinae</taxon>
        <taxon>Alphaentomopoxvirus</taxon>
    </lineage>
</organism>
<name>W6JPM9_9POXV</name>
<dbReference type="EMBL" id="AP013055">
    <property type="protein sequence ID" value="BAO49559.1"/>
    <property type="molecule type" value="Genomic_DNA"/>
</dbReference>
<dbReference type="Proteomes" id="UP000174145">
    <property type="component" value="Segment"/>
</dbReference>
<dbReference type="RefSeq" id="YP_009001672.1">
    <property type="nucleotide sequence ID" value="NC_023426.1"/>
</dbReference>
<accession>W6JPM9</accession>
<keyword evidence="1" id="KW-1133">Transmembrane helix</keyword>
<keyword evidence="3" id="KW-1185">Reference proteome</keyword>
<evidence type="ECO:0000256" key="1">
    <source>
        <dbReference type="SAM" id="Phobius"/>
    </source>
</evidence>
<feature type="transmembrane region" description="Helical" evidence="1">
    <location>
        <begin position="100"/>
        <end position="121"/>
    </location>
</feature>
<keyword evidence="1" id="KW-0472">Membrane</keyword>
<protein>
    <submittedName>
        <fullName evidence="2">Uncharacterized protein</fullName>
    </submittedName>
</protein>
<evidence type="ECO:0000313" key="3">
    <source>
        <dbReference type="Proteomes" id="UP000174145"/>
    </source>
</evidence>
<reference evidence="2 3" key="1">
    <citation type="journal article" date="2014" name="Virology">
        <title>The complete genome sequence of the Alphaentomopoxvirus Anomala cuprea entomopoxvirus, including its terminal hairpin loop sequences, suggests a potentially unique mode of apoptosis inhibition and mode of DNA replication.</title>
        <authorList>
            <person name="Mitsuhashi W."/>
            <person name="Miyamoto K."/>
            <person name="Wada S."/>
        </authorList>
    </citation>
    <scope>NUCLEOTIDE SEQUENCE [LARGE SCALE GENOMIC DNA]</scope>
    <source>
        <strain evidence="2">CV6M</strain>
    </source>
</reference>
<feature type="transmembrane region" description="Helical" evidence="1">
    <location>
        <begin position="176"/>
        <end position="195"/>
    </location>
</feature>
<dbReference type="KEGG" id="vg:18263628"/>
<keyword evidence="1" id="KW-0812">Transmembrane</keyword>
<feature type="transmembrane region" description="Helical" evidence="1">
    <location>
        <begin position="5"/>
        <end position="22"/>
    </location>
</feature>
<evidence type="ECO:0000313" key="2">
    <source>
        <dbReference type="EMBL" id="BAO49559.1"/>
    </source>
</evidence>
<proteinExistence type="predicted"/>
<feature type="transmembrane region" description="Helical" evidence="1">
    <location>
        <begin position="62"/>
        <end position="80"/>
    </location>
</feature>
<sequence>MSPCIIFAIIFVIIIHVEWNFLTEDHIRCNGTIENIEYNNEFCMAKTMNLYTDSIHAYLINYGRWSPFILLQLFISVGIIKSNLLINDLQKKKATILKRYILIISSLVCIILCWTLSYISLGGYFNYYIKNVIYSPINRNVPADDFFPLSAMCMVENKNSTTKYETYCDLPLNVAVPYYFIMLFIAYIIGIIWVIKMLLKLAKEFIIENILTITYTNCKNRYTKNKYIISKDSPYKPLTIQDTSNN</sequence>